<dbReference type="InterPro" id="IPR036637">
    <property type="entry name" value="Phosphohistidine_dom_sf"/>
</dbReference>
<comment type="pathway">
    <text evidence="3">Carbohydrate biosynthesis; gluconeogenesis.</text>
</comment>
<dbReference type="InterPro" id="IPR006319">
    <property type="entry name" value="PEP_synth"/>
</dbReference>
<reference evidence="18 19" key="1">
    <citation type="submission" date="2006-10" db="EMBL/GenBank/DDBJ databases">
        <title>Complete sequence of Syntrophobacter fumaroxidans MPOB.</title>
        <authorList>
            <consortium name="US DOE Joint Genome Institute"/>
            <person name="Copeland A."/>
            <person name="Lucas S."/>
            <person name="Lapidus A."/>
            <person name="Barry K."/>
            <person name="Detter J.C."/>
            <person name="Glavina del Rio T."/>
            <person name="Hammon N."/>
            <person name="Israni S."/>
            <person name="Pitluck S."/>
            <person name="Goltsman E.G."/>
            <person name="Martinez M."/>
            <person name="Schmutz J."/>
            <person name="Larimer F."/>
            <person name="Land M."/>
            <person name="Hauser L."/>
            <person name="Kyrpides N."/>
            <person name="Kim E."/>
            <person name="Boone D.R."/>
            <person name="Brockman F."/>
            <person name="Culley D."/>
            <person name="Ferry J."/>
            <person name="Gunsalus R."/>
            <person name="McInerney M.J."/>
            <person name="Morrison M."/>
            <person name="Plugge C."/>
            <person name="Rohlin L."/>
            <person name="Scholten J."/>
            <person name="Sieber J."/>
            <person name="Stams A.J.M."/>
            <person name="Worm P."/>
            <person name="Henstra A.M."/>
            <person name="Richardson P."/>
        </authorList>
    </citation>
    <scope>NUCLEOTIDE SEQUENCE [LARGE SCALE GENOMIC DNA]</scope>
    <source>
        <strain evidence="19">DSM 10017 / MPOB</strain>
    </source>
</reference>
<dbReference type="EMBL" id="CP000478">
    <property type="protein sequence ID" value="ABK16333.1"/>
    <property type="molecule type" value="Genomic_DNA"/>
</dbReference>
<evidence type="ECO:0000256" key="2">
    <source>
        <dbReference type="ARBA" id="ARBA00002988"/>
    </source>
</evidence>
<dbReference type="AlphaFoldDB" id="A0LFY1"/>
<feature type="domain" description="Pyruvate phosphate dikinase AMP/ATP-binding" evidence="17">
    <location>
        <begin position="169"/>
        <end position="476"/>
    </location>
</feature>
<dbReference type="eggNOG" id="COG0574">
    <property type="taxonomic scope" value="Bacteria"/>
</dbReference>
<keyword evidence="8" id="KW-0479">Metal-binding</keyword>
<gene>
    <name evidence="18" type="ordered locus">Sfum_0634</name>
</gene>
<dbReference type="InParanoid" id="A0LFY1"/>
<protein>
    <recommendedName>
        <fullName evidence="6">Phosphoenolpyruvate synthase</fullName>
        <ecNumber evidence="5">2.7.9.2</ecNumber>
    </recommendedName>
    <alternativeName>
        <fullName evidence="13">Pyruvate, water dikinase</fullName>
    </alternativeName>
</protein>
<comment type="cofactor">
    <cofactor evidence="1">
        <name>Mg(2+)</name>
        <dbReference type="ChEBI" id="CHEBI:18420"/>
    </cofactor>
</comment>
<dbReference type="OrthoDB" id="9760711at2"/>
<dbReference type="SUPFAM" id="SSF52009">
    <property type="entry name" value="Phosphohistidine domain"/>
    <property type="match status" value="1"/>
</dbReference>
<dbReference type="Gene3D" id="3.50.30.10">
    <property type="entry name" value="Phosphohistidine domain"/>
    <property type="match status" value="1"/>
</dbReference>
<dbReference type="InterPro" id="IPR002192">
    <property type="entry name" value="PPDK_AMP/ATP-bd"/>
</dbReference>
<evidence type="ECO:0000256" key="5">
    <source>
        <dbReference type="ARBA" id="ARBA00011996"/>
    </source>
</evidence>
<keyword evidence="11" id="KW-0067">ATP-binding</keyword>
<evidence type="ECO:0000256" key="14">
    <source>
        <dbReference type="ARBA" id="ARBA00047700"/>
    </source>
</evidence>
<comment type="catalytic activity">
    <reaction evidence="14">
        <text>pyruvate + ATP + H2O = phosphoenolpyruvate + AMP + phosphate + 2 H(+)</text>
        <dbReference type="Rhea" id="RHEA:11364"/>
        <dbReference type="ChEBI" id="CHEBI:15361"/>
        <dbReference type="ChEBI" id="CHEBI:15377"/>
        <dbReference type="ChEBI" id="CHEBI:15378"/>
        <dbReference type="ChEBI" id="CHEBI:30616"/>
        <dbReference type="ChEBI" id="CHEBI:43474"/>
        <dbReference type="ChEBI" id="CHEBI:58702"/>
        <dbReference type="ChEBI" id="CHEBI:456215"/>
        <dbReference type="EC" id="2.7.9.2"/>
    </reaction>
</comment>
<evidence type="ECO:0000256" key="7">
    <source>
        <dbReference type="ARBA" id="ARBA00022679"/>
    </source>
</evidence>
<keyword evidence="7 18" id="KW-0808">Transferase</keyword>
<dbReference type="KEGG" id="sfu:Sfum_0634"/>
<dbReference type="InterPro" id="IPR008279">
    <property type="entry name" value="PEP-util_enz_mobile_dom"/>
</dbReference>
<dbReference type="InterPro" id="IPR013815">
    <property type="entry name" value="ATP_grasp_subdomain_1"/>
</dbReference>
<evidence type="ECO:0000256" key="11">
    <source>
        <dbReference type="ARBA" id="ARBA00022840"/>
    </source>
</evidence>
<dbReference type="UniPathway" id="UPA00138"/>
<evidence type="ECO:0000256" key="3">
    <source>
        <dbReference type="ARBA" id="ARBA00004742"/>
    </source>
</evidence>
<comment type="similarity">
    <text evidence="4">Belongs to the PEP-utilizing enzyme family.</text>
</comment>
<evidence type="ECO:0000256" key="12">
    <source>
        <dbReference type="ARBA" id="ARBA00022842"/>
    </source>
</evidence>
<dbReference type="GO" id="GO:0008986">
    <property type="term" value="F:pyruvate, water dikinase activity"/>
    <property type="evidence" value="ECO:0007669"/>
    <property type="project" value="UniProtKB-EC"/>
</dbReference>
<dbReference type="Pfam" id="PF01326">
    <property type="entry name" value="PPDK_N"/>
    <property type="match status" value="1"/>
</dbReference>
<dbReference type="GO" id="GO:0046872">
    <property type="term" value="F:metal ion binding"/>
    <property type="evidence" value="ECO:0007669"/>
    <property type="project" value="UniProtKB-KW"/>
</dbReference>
<dbReference type="SUPFAM" id="SSF56059">
    <property type="entry name" value="Glutathione synthetase ATP-binding domain-like"/>
    <property type="match status" value="1"/>
</dbReference>
<dbReference type="EC" id="2.7.9.2" evidence="5"/>
<dbReference type="PANTHER" id="PTHR43030:SF1">
    <property type="entry name" value="PHOSPHOENOLPYRUVATE SYNTHASE"/>
    <property type="match status" value="1"/>
</dbReference>
<evidence type="ECO:0000256" key="13">
    <source>
        <dbReference type="ARBA" id="ARBA00033470"/>
    </source>
</evidence>
<name>A0LFY1_SYNFM</name>
<sequence>MNSPQQTGIDPGLPPQTDAATPPESGGETIARRAWRALLQFLEIIGLRREDTVDHALQVARLRLYHTEFRKLISANHSFLENLGELDAKLQGGELTDRPQVKRKVIRLISDIHAMVESINAISSDRYAGLRSAFERITASLSKIIEEATESPSRELLLDMSEVSAAHAELAGGKMAHLCELANTLGLPTPDGFVVTTEGYRHFLEDGGIRSWIQETHLDPLTPHDADRLSRTLQDRILSLPVPPALAQKIEEAYDRLARRLGAEPTLAARSSAVGEDSDFSFAGQFLSLLNVPREHLCDAYRRVVASLYSNEAVQYRLLHGIPGESAQMAVGFIAMVDAAASGVVFSRDPTRPDSGRVLIQAVKGLGVLLVDGKTSPEVIHVSRNTEAPEILRVASAQKSHVVFAPGLGVQEVEMSDVDAAKSSLTDDEALQLARWAVQLETHFGVTQDIEWAMDSNRRLILLQSRPLRLAAREASATRRPLDLPLLLDCGETGCPGVGAGPAVHMSDDDDTESFPEGGVLVARRSSPRFIRLMSKARAIVTDAGSTTGHMASLAREFRIPTLLNTGNATRVIPNGAIVTVDAGNGFVYEGEAPDLIDRELEKRQEADSAAWRRNTPGFRFLKSLWDLISPLNLTDPGSASFTADGCRTLHDMARYIHEKSYREMFMLGDNVGDLRASSYYLDIFLPIDLYVLDLGGGLSGTPKKRKIKRADIASAPLSALLKGMLHEKIPRFGARPIDLRGFASIVMRHAITSPEEESSFRDPCYAIISDNYLNYTARVGYHFSVVDTYCGLTQNKNYISMVFHGGAADIVRRARRAKAIAGILKEHGFTVKLEHDLVSGRLSKTTREETVQHLEMLGSLLQFFRQMDAAMTSDDAVDIFKDAFLKGDYALEEISRS</sequence>
<dbReference type="HOGENOM" id="CLU_011040_0_0_7"/>
<dbReference type="Proteomes" id="UP000001784">
    <property type="component" value="Chromosome"/>
</dbReference>
<proteinExistence type="inferred from homology"/>
<organism evidence="18 19">
    <name type="scientific">Syntrophobacter fumaroxidans (strain DSM 10017 / MPOB)</name>
    <dbReference type="NCBI Taxonomy" id="335543"/>
    <lineage>
        <taxon>Bacteria</taxon>
        <taxon>Pseudomonadati</taxon>
        <taxon>Thermodesulfobacteriota</taxon>
        <taxon>Syntrophobacteria</taxon>
        <taxon>Syntrophobacterales</taxon>
        <taxon>Syntrophobacteraceae</taxon>
        <taxon>Syntrophobacter</taxon>
    </lineage>
</organism>
<evidence type="ECO:0000256" key="8">
    <source>
        <dbReference type="ARBA" id="ARBA00022723"/>
    </source>
</evidence>
<evidence type="ECO:0000256" key="4">
    <source>
        <dbReference type="ARBA" id="ARBA00007837"/>
    </source>
</evidence>
<evidence type="ECO:0000256" key="15">
    <source>
        <dbReference type="SAM" id="MobiDB-lite"/>
    </source>
</evidence>
<dbReference type="GO" id="GO:0005524">
    <property type="term" value="F:ATP binding"/>
    <property type="evidence" value="ECO:0007669"/>
    <property type="project" value="UniProtKB-KW"/>
</dbReference>
<dbReference type="PANTHER" id="PTHR43030">
    <property type="entry name" value="PHOSPHOENOLPYRUVATE SYNTHASE"/>
    <property type="match status" value="1"/>
</dbReference>
<evidence type="ECO:0000259" key="16">
    <source>
        <dbReference type="Pfam" id="PF00391"/>
    </source>
</evidence>
<dbReference type="GO" id="GO:0006094">
    <property type="term" value="P:gluconeogenesis"/>
    <property type="evidence" value="ECO:0007669"/>
    <property type="project" value="UniProtKB-UniPathway"/>
</dbReference>
<feature type="region of interest" description="Disordered" evidence="15">
    <location>
        <begin position="1"/>
        <end position="27"/>
    </location>
</feature>
<dbReference type="eggNOG" id="COG3848">
    <property type="taxonomic scope" value="Bacteria"/>
</dbReference>
<dbReference type="FunCoup" id="A0LFY1">
    <property type="interactions" value="232"/>
</dbReference>
<evidence type="ECO:0000259" key="17">
    <source>
        <dbReference type="Pfam" id="PF01326"/>
    </source>
</evidence>
<evidence type="ECO:0000256" key="9">
    <source>
        <dbReference type="ARBA" id="ARBA00022741"/>
    </source>
</evidence>
<dbReference type="Pfam" id="PF00391">
    <property type="entry name" value="PEP-utilizers"/>
    <property type="match status" value="1"/>
</dbReference>
<evidence type="ECO:0000256" key="6">
    <source>
        <dbReference type="ARBA" id="ARBA00021623"/>
    </source>
</evidence>
<keyword evidence="12" id="KW-0460">Magnesium</keyword>
<evidence type="ECO:0000313" key="19">
    <source>
        <dbReference type="Proteomes" id="UP000001784"/>
    </source>
</evidence>
<keyword evidence="18" id="KW-0670">Pyruvate</keyword>
<dbReference type="STRING" id="335543.Sfum_0634"/>
<keyword evidence="9" id="KW-0547">Nucleotide-binding</keyword>
<dbReference type="Gene3D" id="3.30.1490.20">
    <property type="entry name" value="ATP-grasp fold, A domain"/>
    <property type="match status" value="1"/>
</dbReference>
<accession>A0LFY1</accession>
<evidence type="ECO:0000313" key="18">
    <source>
        <dbReference type="EMBL" id="ABK16333.1"/>
    </source>
</evidence>
<comment type="function">
    <text evidence="2">Catalyzes the phosphorylation of pyruvate to phosphoenolpyruvate.</text>
</comment>
<feature type="domain" description="PEP-utilising enzyme mobile" evidence="16">
    <location>
        <begin position="515"/>
        <end position="586"/>
    </location>
</feature>
<evidence type="ECO:0000256" key="1">
    <source>
        <dbReference type="ARBA" id="ARBA00001946"/>
    </source>
</evidence>
<dbReference type="Gene3D" id="3.30.470.20">
    <property type="entry name" value="ATP-grasp fold, B domain"/>
    <property type="match status" value="1"/>
</dbReference>
<keyword evidence="10 18" id="KW-0418">Kinase</keyword>
<keyword evidence="19" id="KW-1185">Reference proteome</keyword>
<dbReference type="RefSeq" id="WP_011697506.1">
    <property type="nucleotide sequence ID" value="NC_008554.1"/>
</dbReference>
<evidence type="ECO:0000256" key="10">
    <source>
        <dbReference type="ARBA" id="ARBA00022777"/>
    </source>
</evidence>